<gene>
    <name evidence="2" type="ORF">CCS01_11560</name>
</gene>
<evidence type="ECO:0000256" key="1">
    <source>
        <dbReference type="SAM" id="SignalP"/>
    </source>
</evidence>
<evidence type="ECO:0000313" key="3">
    <source>
        <dbReference type="Proteomes" id="UP000239724"/>
    </source>
</evidence>
<comment type="caution">
    <text evidence="2">The sequence shown here is derived from an EMBL/GenBank/DDBJ whole genome shotgun (WGS) entry which is preliminary data.</text>
</comment>
<proteinExistence type="predicted"/>
<keyword evidence="3" id="KW-1185">Reference proteome</keyword>
<organism evidence="2 3">
    <name type="scientific">Rhodopila globiformis</name>
    <name type="common">Rhodopseudomonas globiformis</name>
    <dbReference type="NCBI Taxonomy" id="1071"/>
    <lineage>
        <taxon>Bacteria</taxon>
        <taxon>Pseudomonadati</taxon>
        <taxon>Pseudomonadota</taxon>
        <taxon>Alphaproteobacteria</taxon>
        <taxon>Acetobacterales</taxon>
        <taxon>Acetobacteraceae</taxon>
        <taxon>Rhodopila</taxon>
    </lineage>
</organism>
<evidence type="ECO:0000313" key="2">
    <source>
        <dbReference type="EMBL" id="PPQ34301.1"/>
    </source>
</evidence>
<reference evidence="2 3" key="1">
    <citation type="journal article" date="2018" name="Arch. Microbiol.">
        <title>New insights into the metabolic potential of the phototrophic purple bacterium Rhodopila globiformis DSM 161(T) from its draft genome sequence and evidence for a vanadium-dependent nitrogenase.</title>
        <authorList>
            <person name="Imhoff J.F."/>
            <person name="Rahn T."/>
            <person name="Kunzel S."/>
            <person name="Neulinger S.C."/>
        </authorList>
    </citation>
    <scope>NUCLEOTIDE SEQUENCE [LARGE SCALE GENOMIC DNA]</scope>
    <source>
        <strain evidence="2 3">DSM 161</strain>
    </source>
</reference>
<sequence length="155" mass="16263">MRKLLLVGLGAAFIGASAMPAAHAQVNATVNTKDPATGLGVVEWEQMVSNMINADALIGDQGVLIISSMPVPVTVTCGKWTLVGPNPYKSVKGNPAEVKPFSVTYIKTREFDGYCKQGVVAHTKLGKTVIGKLTSNDGTFKNATVVLFSGTVTPQ</sequence>
<accession>A0A2S6NI52</accession>
<protein>
    <submittedName>
        <fullName evidence="2">Uncharacterized protein</fullName>
    </submittedName>
</protein>
<feature type="signal peptide" evidence="1">
    <location>
        <begin position="1"/>
        <end position="24"/>
    </location>
</feature>
<dbReference type="Proteomes" id="UP000239724">
    <property type="component" value="Unassembled WGS sequence"/>
</dbReference>
<feature type="chain" id="PRO_5015764463" evidence="1">
    <location>
        <begin position="25"/>
        <end position="155"/>
    </location>
</feature>
<keyword evidence="1" id="KW-0732">Signal</keyword>
<dbReference type="AlphaFoldDB" id="A0A2S6NI52"/>
<name>A0A2S6NI52_RHOGL</name>
<dbReference type="RefSeq" id="WP_104519011.1">
    <property type="nucleotide sequence ID" value="NZ_NHRY01000116.1"/>
</dbReference>
<dbReference type="EMBL" id="NHRY01000116">
    <property type="protein sequence ID" value="PPQ34301.1"/>
    <property type="molecule type" value="Genomic_DNA"/>
</dbReference>